<evidence type="ECO:0000313" key="1">
    <source>
        <dbReference type="EMBL" id="KAL2744972.1"/>
    </source>
</evidence>
<proteinExistence type="predicted"/>
<reference evidence="1 2" key="1">
    <citation type="journal article" date="2024" name="Ann. Entomol. Soc. Am.">
        <title>Genomic analyses of the southern and eastern yellowjacket wasps (Hymenoptera: Vespidae) reveal evolutionary signatures of social life.</title>
        <authorList>
            <person name="Catto M.A."/>
            <person name="Caine P.B."/>
            <person name="Orr S.E."/>
            <person name="Hunt B.G."/>
            <person name="Goodisman M.A.D."/>
        </authorList>
    </citation>
    <scope>NUCLEOTIDE SEQUENCE [LARGE SCALE GENOMIC DNA]</scope>
    <source>
        <strain evidence="1">232</strain>
        <tissue evidence="1">Head and thorax</tissue>
    </source>
</reference>
<sequence length="110" mass="12760">MKRIFNIYPGIIRSKKILLTVKSEFKPHTTSFSLRVGAHPIPSILFCLNIERHTSPSSLILGCHNFVKHFTFGGCNQIDHIIIFWYINIEEEASTSPISLIRYNQKRKFI</sequence>
<accession>A0ABD2CIQ0</accession>
<dbReference type="AlphaFoldDB" id="A0ABD2CIQ0"/>
<dbReference type="EMBL" id="JAYRBN010000050">
    <property type="protein sequence ID" value="KAL2744972.1"/>
    <property type="molecule type" value="Genomic_DNA"/>
</dbReference>
<protein>
    <submittedName>
        <fullName evidence="1">Uncharacterized protein</fullName>
    </submittedName>
</protein>
<gene>
    <name evidence="1" type="ORF">V1477_007514</name>
</gene>
<keyword evidence="2" id="KW-1185">Reference proteome</keyword>
<organism evidence="1 2">
    <name type="scientific">Vespula maculifrons</name>
    <name type="common">Eastern yellow jacket</name>
    <name type="synonym">Wasp</name>
    <dbReference type="NCBI Taxonomy" id="7453"/>
    <lineage>
        <taxon>Eukaryota</taxon>
        <taxon>Metazoa</taxon>
        <taxon>Ecdysozoa</taxon>
        <taxon>Arthropoda</taxon>
        <taxon>Hexapoda</taxon>
        <taxon>Insecta</taxon>
        <taxon>Pterygota</taxon>
        <taxon>Neoptera</taxon>
        <taxon>Endopterygota</taxon>
        <taxon>Hymenoptera</taxon>
        <taxon>Apocrita</taxon>
        <taxon>Aculeata</taxon>
        <taxon>Vespoidea</taxon>
        <taxon>Vespidae</taxon>
        <taxon>Vespinae</taxon>
        <taxon>Vespula</taxon>
    </lineage>
</organism>
<evidence type="ECO:0000313" key="2">
    <source>
        <dbReference type="Proteomes" id="UP001607303"/>
    </source>
</evidence>
<comment type="caution">
    <text evidence="1">The sequence shown here is derived from an EMBL/GenBank/DDBJ whole genome shotgun (WGS) entry which is preliminary data.</text>
</comment>
<dbReference type="Proteomes" id="UP001607303">
    <property type="component" value="Unassembled WGS sequence"/>
</dbReference>
<name>A0ABD2CIQ0_VESMC</name>